<sequence>MDHAGTTYYPDAVDCMPIPPEARNVDLADQPGNTTYGLTLPDGTGRTQFTTWTKDDNASLGCSATVACSLVVVPIMGISCDTAAAALPAADRPPADLRATVDEKCSSTGDYGVGQPLSSAPSAPAVRGDLWWSGSNWDGRFVVPLDLAAQDEVCSTNAAEGVDVYGSEPAGPGDVAVAAAVLHRLASDAVQARAGRRAAGEQPARCRHGGGGVRQRSGRARPADGRCTDRVLRLRHRLRDRRRRRQAVPQAAPDPAAAGEGC</sequence>
<evidence type="ECO:0000313" key="2">
    <source>
        <dbReference type="EMBL" id="GMA86699.1"/>
    </source>
</evidence>
<evidence type="ECO:0008006" key="4">
    <source>
        <dbReference type="Google" id="ProtNLM"/>
    </source>
</evidence>
<feature type="region of interest" description="Disordered" evidence="1">
    <location>
        <begin position="193"/>
        <end position="262"/>
    </location>
</feature>
<feature type="compositionally biased region" description="Basic and acidic residues" evidence="1">
    <location>
        <begin position="221"/>
        <end position="232"/>
    </location>
</feature>
<name>A0ABQ6JFX7_9ACTN</name>
<reference evidence="3" key="1">
    <citation type="journal article" date="2019" name="Int. J. Syst. Evol. Microbiol.">
        <title>The Global Catalogue of Microorganisms (GCM) 10K type strain sequencing project: providing services to taxonomists for standard genome sequencing and annotation.</title>
        <authorList>
            <consortium name="The Broad Institute Genomics Platform"/>
            <consortium name="The Broad Institute Genome Sequencing Center for Infectious Disease"/>
            <person name="Wu L."/>
            <person name="Ma J."/>
        </authorList>
    </citation>
    <scope>NUCLEOTIDE SEQUENCE [LARGE SCALE GENOMIC DNA]</scope>
    <source>
        <strain evidence="3">NBRC 108730</strain>
    </source>
</reference>
<accession>A0ABQ6JFX7</accession>
<evidence type="ECO:0000313" key="3">
    <source>
        <dbReference type="Proteomes" id="UP001157017"/>
    </source>
</evidence>
<proteinExistence type="predicted"/>
<gene>
    <name evidence="2" type="ORF">GCM10025868_19490</name>
</gene>
<protein>
    <recommendedName>
        <fullName evidence="4">HYR domain-containing protein</fullName>
    </recommendedName>
</protein>
<comment type="caution">
    <text evidence="2">The sequence shown here is derived from an EMBL/GenBank/DDBJ whole genome shotgun (WGS) entry which is preliminary data.</text>
</comment>
<organism evidence="2 3">
    <name type="scientific">Angustibacter aerolatus</name>
    <dbReference type="NCBI Taxonomy" id="1162965"/>
    <lineage>
        <taxon>Bacteria</taxon>
        <taxon>Bacillati</taxon>
        <taxon>Actinomycetota</taxon>
        <taxon>Actinomycetes</taxon>
        <taxon>Kineosporiales</taxon>
        <taxon>Kineosporiaceae</taxon>
    </lineage>
</organism>
<evidence type="ECO:0000256" key="1">
    <source>
        <dbReference type="SAM" id="MobiDB-lite"/>
    </source>
</evidence>
<feature type="compositionally biased region" description="Basic residues" evidence="1">
    <location>
        <begin position="233"/>
        <end position="246"/>
    </location>
</feature>
<dbReference type="Proteomes" id="UP001157017">
    <property type="component" value="Unassembled WGS sequence"/>
</dbReference>
<keyword evidence="3" id="KW-1185">Reference proteome</keyword>
<dbReference type="EMBL" id="BSUZ01000001">
    <property type="protein sequence ID" value="GMA86699.1"/>
    <property type="molecule type" value="Genomic_DNA"/>
</dbReference>
<feature type="compositionally biased region" description="Low complexity" evidence="1">
    <location>
        <begin position="247"/>
        <end position="262"/>
    </location>
</feature>